<protein>
    <submittedName>
        <fullName evidence="5">Uncharacterized protein</fullName>
    </submittedName>
</protein>
<dbReference type="SUPFAM" id="SSF53335">
    <property type="entry name" value="S-adenosyl-L-methionine-dependent methyltransferases"/>
    <property type="match status" value="1"/>
</dbReference>
<comment type="similarity">
    <text evidence="1">Belongs to the methyltransferase superfamily. RsmH family.</text>
</comment>
<dbReference type="InterPro" id="IPR029063">
    <property type="entry name" value="SAM-dependent_MTases_sf"/>
</dbReference>
<evidence type="ECO:0000256" key="3">
    <source>
        <dbReference type="ARBA" id="ARBA00022679"/>
    </source>
</evidence>
<proteinExistence type="inferred from homology"/>
<dbReference type="Gene3D" id="3.40.50.150">
    <property type="entry name" value="Vaccinia Virus protein VP39"/>
    <property type="match status" value="2"/>
</dbReference>
<evidence type="ECO:0000256" key="4">
    <source>
        <dbReference type="ARBA" id="ARBA00022691"/>
    </source>
</evidence>
<dbReference type="AlphaFoldDB" id="A0AAW2HJX9"/>
<name>A0AAW2HJX9_9NEOP</name>
<evidence type="ECO:0000256" key="2">
    <source>
        <dbReference type="ARBA" id="ARBA00022603"/>
    </source>
</evidence>
<dbReference type="PIRSF" id="PIRSF004486">
    <property type="entry name" value="MraW"/>
    <property type="match status" value="1"/>
</dbReference>
<dbReference type="EMBL" id="JARGDH010000004">
    <property type="protein sequence ID" value="KAL0270199.1"/>
    <property type="molecule type" value="Genomic_DNA"/>
</dbReference>
<dbReference type="SUPFAM" id="SSF81799">
    <property type="entry name" value="Putative methyltransferase TM0872, insert domain"/>
    <property type="match status" value="1"/>
</dbReference>
<keyword evidence="3" id="KW-0808">Transferase</keyword>
<dbReference type="PANTHER" id="PTHR11265:SF0">
    <property type="entry name" value="12S RRNA N4-METHYLCYTIDINE METHYLTRANSFERASE"/>
    <property type="match status" value="1"/>
</dbReference>
<dbReference type="GO" id="GO:0070475">
    <property type="term" value="P:rRNA base methylation"/>
    <property type="evidence" value="ECO:0007669"/>
    <property type="project" value="TreeGrafter"/>
</dbReference>
<sequence length="289" mass="32634">MKNEVIKYLDVKDGDTVLDMTFGGGGHSRALLEKYPNLNIIAYDRDPLAYKNAMDLKEEKPNQITPLLGKFSELHILAQENNIKPESVDGAIFDLGASSMQMDTAERGFSISKVGPLDMRMDGVRCPDSVTAADVLNFASEEELYQIFKYYEKRTDKLDRRAHVATKIFQALRIFVNDELNELHNGLVNVNLYLKMKGRVAVISFHSLEDRIVKSHFHGNLYSHIPNKIVPVEVNPLMDVDAHVVEFQGSPWCALTQGVVEAEESEIRENPRCRSAKLRAALKLRTINC</sequence>
<evidence type="ECO:0000256" key="1">
    <source>
        <dbReference type="ARBA" id="ARBA00010396"/>
    </source>
</evidence>
<gene>
    <name evidence="5" type="ORF">PYX00_007682</name>
</gene>
<keyword evidence="2" id="KW-0489">Methyltransferase</keyword>
<comment type="caution">
    <text evidence="5">The sequence shown here is derived from an EMBL/GenBank/DDBJ whole genome shotgun (WGS) entry which is preliminary data.</text>
</comment>
<dbReference type="InterPro" id="IPR002903">
    <property type="entry name" value="RsmH"/>
</dbReference>
<dbReference type="Pfam" id="PF01795">
    <property type="entry name" value="Methyltransf_5"/>
    <property type="match status" value="2"/>
</dbReference>
<dbReference type="PANTHER" id="PTHR11265">
    <property type="entry name" value="S-ADENOSYL-METHYLTRANSFERASE MRAW"/>
    <property type="match status" value="1"/>
</dbReference>
<reference evidence="5" key="1">
    <citation type="journal article" date="2024" name="Gigascience">
        <title>Chromosome-level genome of the poultry shaft louse Menopon gallinae provides insight into the host-switching and adaptive evolution of parasitic lice.</title>
        <authorList>
            <person name="Xu Y."/>
            <person name="Ma L."/>
            <person name="Liu S."/>
            <person name="Liang Y."/>
            <person name="Liu Q."/>
            <person name="He Z."/>
            <person name="Tian L."/>
            <person name="Duan Y."/>
            <person name="Cai W."/>
            <person name="Li H."/>
            <person name="Song F."/>
        </authorList>
    </citation>
    <scope>NUCLEOTIDE SEQUENCE</scope>
    <source>
        <strain evidence="5">Cailab_2023a</strain>
    </source>
</reference>
<keyword evidence="4" id="KW-0949">S-adenosyl-L-methionine</keyword>
<accession>A0AAW2HJX9</accession>
<dbReference type="CDD" id="cd02440">
    <property type="entry name" value="AdoMet_MTases"/>
    <property type="match status" value="1"/>
</dbReference>
<dbReference type="InterPro" id="IPR023397">
    <property type="entry name" value="SAM-dep_MeTrfase_MraW_recog"/>
</dbReference>
<dbReference type="GO" id="GO:0071424">
    <property type="term" value="F:rRNA (cytosine-N4-)-methyltransferase activity"/>
    <property type="evidence" value="ECO:0007669"/>
    <property type="project" value="TreeGrafter"/>
</dbReference>
<evidence type="ECO:0000313" key="5">
    <source>
        <dbReference type="EMBL" id="KAL0270199.1"/>
    </source>
</evidence>
<organism evidence="5">
    <name type="scientific">Menopon gallinae</name>
    <name type="common">poultry shaft louse</name>
    <dbReference type="NCBI Taxonomy" id="328185"/>
    <lineage>
        <taxon>Eukaryota</taxon>
        <taxon>Metazoa</taxon>
        <taxon>Ecdysozoa</taxon>
        <taxon>Arthropoda</taxon>
        <taxon>Hexapoda</taxon>
        <taxon>Insecta</taxon>
        <taxon>Pterygota</taxon>
        <taxon>Neoptera</taxon>
        <taxon>Paraneoptera</taxon>
        <taxon>Psocodea</taxon>
        <taxon>Troctomorpha</taxon>
        <taxon>Phthiraptera</taxon>
        <taxon>Amblycera</taxon>
        <taxon>Menoponidae</taxon>
        <taxon>Menopon</taxon>
    </lineage>
</organism>